<comment type="subcellular location">
    <subcellularLocation>
        <location evidence="1">Membrane</location>
        <topology evidence="1">Single-pass membrane protein</topology>
    </subcellularLocation>
</comment>
<evidence type="ECO:0000256" key="2">
    <source>
        <dbReference type="ARBA" id="ARBA00022692"/>
    </source>
</evidence>
<sequence>MSAEVEHSQLIGAYVLNTLEPAERSEVDAHVAECETCRNELAELEALKEALGEVPPEALLHGPPDADLVLQRTLRQIREEKSSGARWQRGFTIAAAAVVLVAAIGGGVLVGRGTGEPAGTQDPRVAQSAPAGTRVASAVDPSTDVRMTASVIPAAGWVRINAAVAGIPPGEDCRLIVVSADGDRQIAGGWVVSAAAETAGTTLDGSASIAPADVAAIEVVNTAGRTFISMPI</sequence>
<evidence type="ECO:0000256" key="7">
    <source>
        <dbReference type="SAM" id="Coils"/>
    </source>
</evidence>
<keyword evidence="4" id="KW-0805">Transcription regulation</keyword>
<dbReference type="PANTHER" id="PTHR37461">
    <property type="entry name" value="ANTI-SIGMA-K FACTOR RSKA"/>
    <property type="match status" value="1"/>
</dbReference>
<protein>
    <submittedName>
        <fullName evidence="10">Anti-sigma-YlaC factor YlaD</fullName>
    </submittedName>
</protein>
<keyword evidence="6" id="KW-0804">Transcription</keyword>
<dbReference type="GO" id="GO:0016989">
    <property type="term" value="F:sigma factor antagonist activity"/>
    <property type="evidence" value="ECO:0007669"/>
    <property type="project" value="TreeGrafter"/>
</dbReference>
<keyword evidence="3 8" id="KW-1133">Transmembrane helix</keyword>
<evidence type="ECO:0000256" key="6">
    <source>
        <dbReference type="ARBA" id="ARBA00023163"/>
    </source>
</evidence>
<evidence type="ECO:0000259" key="9">
    <source>
        <dbReference type="Pfam" id="PF13490"/>
    </source>
</evidence>
<dbReference type="GO" id="GO:0006417">
    <property type="term" value="P:regulation of translation"/>
    <property type="evidence" value="ECO:0007669"/>
    <property type="project" value="TreeGrafter"/>
</dbReference>
<accession>A0AAE4C8E6</accession>
<keyword evidence="5 8" id="KW-0472">Membrane</keyword>
<organism evidence="10 11">
    <name type="scientific">Catenuloplanes atrovinosus</name>
    <dbReference type="NCBI Taxonomy" id="137266"/>
    <lineage>
        <taxon>Bacteria</taxon>
        <taxon>Bacillati</taxon>
        <taxon>Actinomycetota</taxon>
        <taxon>Actinomycetes</taxon>
        <taxon>Micromonosporales</taxon>
        <taxon>Micromonosporaceae</taxon>
        <taxon>Catenuloplanes</taxon>
    </lineage>
</organism>
<reference evidence="10" key="1">
    <citation type="submission" date="2023-07" db="EMBL/GenBank/DDBJ databases">
        <title>Sequencing the genomes of 1000 actinobacteria strains.</title>
        <authorList>
            <person name="Klenk H.-P."/>
        </authorList>
    </citation>
    <scope>NUCLEOTIDE SEQUENCE</scope>
    <source>
        <strain evidence="10">DSM 44707</strain>
    </source>
</reference>
<proteinExistence type="predicted"/>
<dbReference type="InterPro" id="IPR027383">
    <property type="entry name" value="Znf_put"/>
</dbReference>
<evidence type="ECO:0000256" key="4">
    <source>
        <dbReference type="ARBA" id="ARBA00023015"/>
    </source>
</evidence>
<feature type="coiled-coil region" evidence="7">
    <location>
        <begin position="27"/>
        <end position="54"/>
    </location>
</feature>
<keyword evidence="11" id="KW-1185">Reference proteome</keyword>
<dbReference type="AlphaFoldDB" id="A0AAE4C8E6"/>
<dbReference type="Pfam" id="PF13490">
    <property type="entry name" value="zf-HC2"/>
    <property type="match status" value="1"/>
</dbReference>
<dbReference type="PANTHER" id="PTHR37461:SF1">
    <property type="entry name" value="ANTI-SIGMA-K FACTOR RSKA"/>
    <property type="match status" value="1"/>
</dbReference>
<dbReference type="Proteomes" id="UP001183643">
    <property type="component" value="Unassembled WGS sequence"/>
</dbReference>
<keyword evidence="2 8" id="KW-0812">Transmembrane</keyword>
<dbReference type="InterPro" id="IPR051474">
    <property type="entry name" value="Anti-sigma-K/W_factor"/>
</dbReference>
<evidence type="ECO:0000256" key="8">
    <source>
        <dbReference type="SAM" id="Phobius"/>
    </source>
</evidence>
<evidence type="ECO:0000313" key="10">
    <source>
        <dbReference type="EMBL" id="MDR7274918.1"/>
    </source>
</evidence>
<comment type="caution">
    <text evidence="10">The sequence shown here is derived from an EMBL/GenBank/DDBJ whole genome shotgun (WGS) entry which is preliminary data.</text>
</comment>
<dbReference type="EMBL" id="JAVDYB010000001">
    <property type="protein sequence ID" value="MDR7274918.1"/>
    <property type="molecule type" value="Genomic_DNA"/>
</dbReference>
<feature type="transmembrane region" description="Helical" evidence="8">
    <location>
        <begin position="91"/>
        <end position="111"/>
    </location>
</feature>
<gene>
    <name evidence="10" type="ORF">J2S41_001696</name>
</gene>
<evidence type="ECO:0000256" key="3">
    <source>
        <dbReference type="ARBA" id="ARBA00022989"/>
    </source>
</evidence>
<name>A0AAE4C8E6_9ACTN</name>
<dbReference type="InterPro" id="IPR041916">
    <property type="entry name" value="Anti_sigma_zinc_sf"/>
</dbReference>
<dbReference type="GO" id="GO:0016020">
    <property type="term" value="C:membrane"/>
    <property type="evidence" value="ECO:0007669"/>
    <property type="project" value="UniProtKB-SubCell"/>
</dbReference>
<evidence type="ECO:0000313" key="11">
    <source>
        <dbReference type="Proteomes" id="UP001183643"/>
    </source>
</evidence>
<evidence type="ECO:0000256" key="5">
    <source>
        <dbReference type="ARBA" id="ARBA00023136"/>
    </source>
</evidence>
<evidence type="ECO:0000256" key="1">
    <source>
        <dbReference type="ARBA" id="ARBA00004167"/>
    </source>
</evidence>
<dbReference type="Gene3D" id="1.10.10.1320">
    <property type="entry name" value="Anti-sigma factor, zinc-finger domain"/>
    <property type="match status" value="1"/>
</dbReference>
<feature type="domain" description="Putative zinc-finger" evidence="9">
    <location>
        <begin position="9"/>
        <end position="38"/>
    </location>
</feature>
<dbReference type="RefSeq" id="WP_310365223.1">
    <property type="nucleotide sequence ID" value="NZ_JAVDYB010000001.1"/>
</dbReference>
<keyword evidence="7" id="KW-0175">Coiled coil</keyword>